<feature type="non-terminal residue" evidence="1">
    <location>
        <position position="1"/>
    </location>
</feature>
<organism evidence="1 3">
    <name type="scientific">Mus musculus</name>
    <name type="common">Mouse</name>
    <dbReference type="NCBI Taxonomy" id="10090"/>
    <lineage>
        <taxon>Eukaryota</taxon>
        <taxon>Metazoa</taxon>
        <taxon>Chordata</taxon>
        <taxon>Craniata</taxon>
        <taxon>Vertebrata</taxon>
        <taxon>Euteleostomi</taxon>
        <taxon>Mammalia</taxon>
        <taxon>Eutheria</taxon>
        <taxon>Euarchontoglires</taxon>
        <taxon>Glires</taxon>
        <taxon>Rodentia</taxon>
        <taxon>Myomorpha</taxon>
        <taxon>Muroidea</taxon>
        <taxon>Muridae</taxon>
        <taxon>Murinae</taxon>
        <taxon>Mus</taxon>
        <taxon>Mus</taxon>
    </lineage>
</organism>
<reference evidence="1 3" key="1">
    <citation type="journal article" date="2009" name="PLoS Biol.">
        <title>Lineage-specific biology revealed by a finished genome assembly of the mouse.</title>
        <authorList>
            <consortium name="Mouse Genome Sequencing Consortium"/>
            <person name="Church D.M."/>
            <person name="Goodstadt L."/>
            <person name="Hillier L.W."/>
            <person name="Zody M.C."/>
            <person name="Goldstein S."/>
            <person name="She X."/>
            <person name="Bult C.J."/>
            <person name="Agarwala R."/>
            <person name="Cherry J.L."/>
            <person name="DiCuccio M."/>
            <person name="Hlavina W."/>
            <person name="Kapustin Y."/>
            <person name="Meric P."/>
            <person name="Maglott D."/>
            <person name="Birtle Z."/>
            <person name="Marques A.C."/>
            <person name="Graves T."/>
            <person name="Zhou S."/>
            <person name="Teague B."/>
            <person name="Potamousis K."/>
            <person name="Churas C."/>
            <person name="Place M."/>
            <person name="Herschleb J."/>
            <person name="Runnheim R."/>
            <person name="Forrest D."/>
            <person name="Amos-Landgraf J."/>
            <person name="Schwartz D.C."/>
            <person name="Cheng Z."/>
            <person name="Lindblad-Toh K."/>
            <person name="Eichler E.E."/>
            <person name="Ponting C.P."/>
        </authorList>
    </citation>
    <scope>NUCLEOTIDE SEQUENCE [LARGE SCALE GENOMIC DNA]</scope>
    <source>
        <strain evidence="1 3">C57BL/6J</strain>
    </source>
</reference>
<dbReference type="VEuPathDB" id="HostDB:ENSMUSG00000031502"/>
<name>A0A1B0GT69_MOUSE</name>
<sequence length="126" mass="13868">GDFAPTGEKGSLDSPDWICLAPKAIKALKDFLASQDSQASLAFLDSRGHLEFQGSQVLKVKWVSWEPRDNQARQDQQAPQGYLEKKGTMAFRAPQDPGATLASKVIKVTLGFLACQDPWSMWTWGA</sequence>
<dbReference type="AGR" id="MGI:88454"/>
<protein>
    <submittedName>
        <fullName evidence="1">Collagen, type IV, alpha 1</fullName>
    </submittedName>
</protein>
<dbReference type="AlphaFoldDB" id="A0A1B0GT69"/>
<dbReference type="Proteomes" id="UP000000589">
    <property type="component" value="Chromosome 8"/>
</dbReference>
<dbReference type="Ensembl" id="ENSMUST00000209661.2">
    <property type="protein sequence ID" value="ENSMUSP00000148226.2"/>
    <property type="gene ID" value="ENSMUSG00000031502.12"/>
</dbReference>
<keyword evidence="3" id="KW-1185">Reference proteome</keyword>
<dbReference type="MGI" id="MGI:88454">
    <property type="gene designation" value="Col4a1"/>
</dbReference>
<reference evidence="1" key="3">
    <citation type="submission" date="2025-08" db="UniProtKB">
        <authorList>
            <consortium name="Ensembl"/>
        </authorList>
    </citation>
    <scope>IDENTIFICATION</scope>
    <source>
        <strain evidence="1">C57BL/6J</strain>
    </source>
</reference>
<dbReference type="Antibodypedia" id="3436">
    <property type="antibodies" value="805 antibodies from 41 providers"/>
</dbReference>
<accession>A0A1B0GT69</accession>
<reference evidence="1 3" key="2">
    <citation type="journal article" date="2011" name="PLoS Biol.">
        <title>Modernizing reference genome assemblies.</title>
        <authorList>
            <person name="Church D.M."/>
            <person name="Schneider V.A."/>
            <person name="Graves T."/>
            <person name="Auger K."/>
            <person name="Cunningham F."/>
            <person name="Bouk N."/>
            <person name="Chen H.C."/>
            <person name="Agarwala R."/>
            <person name="McLaren W.M."/>
            <person name="Ritchie G.R."/>
            <person name="Albracht D."/>
            <person name="Kremitzki M."/>
            <person name="Rock S."/>
            <person name="Kotkiewicz H."/>
            <person name="Kremitzki C."/>
            <person name="Wollam A."/>
            <person name="Trani L."/>
            <person name="Fulton L."/>
            <person name="Fulton R."/>
            <person name="Matthews L."/>
            <person name="Whitehead S."/>
            <person name="Chow W."/>
            <person name="Torrance J."/>
            <person name="Dunn M."/>
            <person name="Harden G."/>
            <person name="Threadgold G."/>
            <person name="Wood J."/>
            <person name="Collins J."/>
            <person name="Heath P."/>
            <person name="Griffiths G."/>
            <person name="Pelan S."/>
            <person name="Grafham D."/>
            <person name="Eichler E.E."/>
            <person name="Weinstock G."/>
            <person name="Mardis E.R."/>
            <person name="Wilson R.K."/>
            <person name="Howe K."/>
            <person name="Flicek P."/>
            <person name="Hubbard T."/>
        </authorList>
    </citation>
    <scope>NUCLEOTIDE SEQUENCE [LARGE SCALE GENOMIC DNA]</scope>
    <source>
        <strain evidence="1 3">C57BL/6J</strain>
    </source>
</reference>
<proteinExistence type="predicted"/>
<dbReference type="Bgee" id="ENSMUSG00000031502">
    <property type="expression patterns" value="Expressed in epithelium of lens and 294 other cell types or tissues"/>
</dbReference>
<dbReference type="ExpressionAtlas" id="A0A1B0GT69">
    <property type="expression patterns" value="baseline and differential"/>
</dbReference>
<evidence type="ECO:0000313" key="1">
    <source>
        <dbReference type="Ensembl" id="ENSMUSP00000148226.2"/>
    </source>
</evidence>
<gene>
    <name evidence="1 2" type="primary">Col4a1</name>
</gene>
<evidence type="ECO:0000313" key="2">
    <source>
        <dbReference type="MGI" id="MGI:88454"/>
    </source>
</evidence>
<dbReference type="GeneTree" id="ENSGT00940000157678"/>
<evidence type="ECO:0000313" key="3">
    <source>
        <dbReference type="Proteomes" id="UP000000589"/>
    </source>
</evidence>
<reference evidence="1" key="4">
    <citation type="submission" date="2025-09" db="UniProtKB">
        <authorList>
            <consortium name="Ensembl"/>
        </authorList>
    </citation>
    <scope>IDENTIFICATION</scope>
    <source>
        <strain evidence="1">C57BL/6J</strain>
    </source>
</reference>